<evidence type="ECO:0000256" key="1">
    <source>
        <dbReference type="ARBA" id="ARBA00002607"/>
    </source>
</evidence>
<dbReference type="PRINTS" id="PR00081">
    <property type="entry name" value="GDHRDH"/>
</dbReference>
<feature type="binding site" evidence="12">
    <location>
        <position position="100"/>
    </location>
    <ligand>
        <name>NADP(+)</name>
        <dbReference type="ChEBI" id="CHEBI:58349"/>
    </ligand>
</feature>
<accession>F5RM38</accession>
<dbReference type="HOGENOM" id="CLU_010194_1_3_9"/>
<evidence type="ECO:0000256" key="11">
    <source>
        <dbReference type="PIRSR" id="PIRSR611284-1"/>
    </source>
</evidence>
<dbReference type="InterPro" id="IPR020904">
    <property type="entry name" value="Sc_DH/Rdtase_CS"/>
</dbReference>
<dbReference type="PROSITE" id="PS00061">
    <property type="entry name" value="ADH_SHORT"/>
    <property type="match status" value="1"/>
</dbReference>
<evidence type="ECO:0000256" key="12">
    <source>
        <dbReference type="PIRSR" id="PIRSR611284-2"/>
    </source>
</evidence>
<dbReference type="SMART" id="SM00822">
    <property type="entry name" value="PKS_KR"/>
    <property type="match status" value="1"/>
</dbReference>
<protein>
    <recommendedName>
        <fullName evidence="13">3-oxoacyl-[acyl-carrier-protein] reductase</fullName>
        <ecNumber evidence="13">1.1.1.100</ecNumber>
    </recommendedName>
</protein>
<evidence type="ECO:0000313" key="15">
    <source>
        <dbReference type="EMBL" id="EGK59729.1"/>
    </source>
</evidence>
<dbReference type="GO" id="GO:0004316">
    <property type="term" value="F:3-oxoacyl-[acyl-carrier-protein] reductase (NADPH) activity"/>
    <property type="evidence" value="ECO:0007669"/>
    <property type="project" value="UniProtKB-UniRule"/>
</dbReference>
<evidence type="ECO:0000256" key="3">
    <source>
        <dbReference type="ARBA" id="ARBA00006484"/>
    </source>
</evidence>
<evidence type="ECO:0000256" key="7">
    <source>
        <dbReference type="ARBA" id="ARBA00023002"/>
    </source>
</evidence>
<evidence type="ECO:0000256" key="4">
    <source>
        <dbReference type="ARBA" id="ARBA00022516"/>
    </source>
</evidence>
<dbReference type="FunFam" id="3.40.50.720:FF:000037">
    <property type="entry name" value="3-oxoacyl-[acyl-carrier-protein] reductase FabG"/>
    <property type="match status" value="1"/>
</dbReference>
<reference evidence="15 16" key="1">
    <citation type="submission" date="2011-04" db="EMBL/GenBank/DDBJ databases">
        <authorList>
            <person name="Muzny D."/>
            <person name="Qin X."/>
            <person name="Deng J."/>
            <person name="Jiang H."/>
            <person name="Liu Y."/>
            <person name="Qu J."/>
            <person name="Song X.-Z."/>
            <person name="Zhang L."/>
            <person name="Thornton R."/>
            <person name="Coyle M."/>
            <person name="Francisco L."/>
            <person name="Jackson L."/>
            <person name="Javaid M."/>
            <person name="Korchina V."/>
            <person name="Kovar C."/>
            <person name="Mata R."/>
            <person name="Mathew T."/>
            <person name="Ngo R."/>
            <person name="Nguyen L."/>
            <person name="Nguyen N."/>
            <person name="Okwuonu G."/>
            <person name="Ongeri F."/>
            <person name="Pham C."/>
            <person name="Simmons D."/>
            <person name="Wilczek-Boney K."/>
            <person name="Hale W."/>
            <person name="Jakkamsetti A."/>
            <person name="Pham P."/>
            <person name="Ruth R."/>
            <person name="San Lucas F."/>
            <person name="Warren J."/>
            <person name="Zhang J."/>
            <person name="Zhao Z."/>
            <person name="Zhou C."/>
            <person name="Zhu D."/>
            <person name="Lee S."/>
            <person name="Bess C."/>
            <person name="Blankenburg K."/>
            <person name="Forbes L."/>
            <person name="Fu Q."/>
            <person name="Gubbala S."/>
            <person name="Hirani K."/>
            <person name="Jayaseelan J.C."/>
            <person name="Lara F."/>
            <person name="Munidasa M."/>
            <person name="Palculict T."/>
            <person name="Patil S."/>
            <person name="Pu L.-L."/>
            <person name="Saada N."/>
            <person name="Tang L."/>
            <person name="Weissenberger G."/>
            <person name="Zhu Y."/>
            <person name="Hemphill L."/>
            <person name="Shang Y."/>
            <person name="Youmans B."/>
            <person name="Ayvaz T."/>
            <person name="Ross M."/>
            <person name="Santibanez J."/>
            <person name="Aqrawi P."/>
            <person name="Gross S."/>
            <person name="Joshi V."/>
            <person name="Fowler G."/>
            <person name="Nazareth L."/>
            <person name="Reid J."/>
            <person name="Worley K."/>
            <person name="Petrosino J."/>
            <person name="Highlander S."/>
            <person name="Gibbs R."/>
        </authorList>
    </citation>
    <scope>NUCLEOTIDE SEQUENCE [LARGE SCALE GENOMIC DNA]</scope>
    <source>
        <strain evidence="15 16">DSM 2778</strain>
    </source>
</reference>
<comment type="subunit">
    <text evidence="13">Homotetramer.</text>
</comment>
<comment type="function">
    <text evidence="1 13">Catalyzes the NADPH-dependent reduction of beta-ketoacyl-ACP substrates to beta-hydroxyacyl-ACP products, the first reductive step in the elongation cycle of fatty acid biosynthesis.</text>
</comment>
<dbReference type="InterPro" id="IPR011284">
    <property type="entry name" value="3oxo_ACP_reduc"/>
</dbReference>
<evidence type="ECO:0000313" key="16">
    <source>
        <dbReference type="Proteomes" id="UP000004067"/>
    </source>
</evidence>
<feature type="binding site" evidence="12">
    <location>
        <begin position="165"/>
        <end position="169"/>
    </location>
    <ligand>
        <name>NADP(+)</name>
        <dbReference type="ChEBI" id="CHEBI:58349"/>
    </ligand>
</feature>
<dbReference type="InterPro" id="IPR036291">
    <property type="entry name" value="NAD(P)-bd_dom_sf"/>
</dbReference>
<dbReference type="PANTHER" id="PTHR42879">
    <property type="entry name" value="3-OXOACYL-(ACYL-CARRIER-PROTEIN) REDUCTASE"/>
    <property type="match status" value="1"/>
</dbReference>
<evidence type="ECO:0000256" key="5">
    <source>
        <dbReference type="ARBA" id="ARBA00022832"/>
    </source>
</evidence>
<dbReference type="GO" id="GO:0006633">
    <property type="term" value="P:fatty acid biosynthetic process"/>
    <property type="evidence" value="ECO:0007669"/>
    <property type="project" value="UniProtKB-UniPathway"/>
</dbReference>
<comment type="pathway">
    <text evidence="2 13">Lipid metabolism; fatty acid biosynthesis.</text>
</comment>
<feature type="binding site" evidence="12">
    <location>
        <begin position="22"/>
        <end position="25"/>
    </location>
    <ligand>
        <name>NADP(+)</name>
        <dbReference type="ChEBI" id="CHEBI:58349"/>
    </ligand>
</feature>
<evidence type="ECO:0000256" key="13">
    <source>
        <dbReference type="RuleBase" id="RU366074"/>
    </source>
</evidence>
<dbReference type="SUPFAM" id="SSF51735">
    <property type="entry name" value="NAD(P)-binding Rossmann-fold domains"/>
    <property type="match status" value="1"/>
</dbReference>
<feature type="active site" description="Proton acceptor" evidence="11">
    <location>
        <position position="165"/>
    </location>
</feature>
<dbReference type="InterPro" id="IPR002347">
    <property type="entry name" value="SDR_fam"/>
</dbReference>
<proteinExistence type="inferred from homology"/>
<dbReference type="Gene3D" id="3.40.50.720">
    <property type="entry name" value="NAD(P)-binding Rossmann-like Domain"/>
    <property type="match status" value="1"/>
</dbReference>
<feature type="domain" description="Ketoreductase" evidence="14">
    <location>
        <begin position="16"/>
        <end position="201"/>
    </location>
</feature>
<dbReference type="AlphaFoldDB" id="F5RM38"/>
<evidence type="ECO:0000256" key="9">
    <source>
        <dbReference type="ARBA" id="ARBA00023160"/>
    </source>
</evidence>
<gene>
    <name evidence="15" type="primary">fabG3</name>
    <name evidence="15" type="ORF">HMPREF9081_1324</name>
</gene>
<organism evidence="15 16">
    <name type="scientific">Centipeda periodontii DSM 2778</name>
    <dbReference type="NCBI Taxonomy" id="888060"/>
    <lineage>
        <taxon>Bacteria</taxon>
        <taxon>Bacillati</taxon>
        <taxon>Bacillota</taxon>
        <taxon>Negativicutes</taxon>
        <taxon>Selenomonadales</taxon>
        <taxon>Selenomonadaceae</taxon>
        <taxon>Centipeda</taxon>
    </lineage>
</organism>
<evidence type="ECO:0000256" key="6">
    <source>
        <dbReference type="ARBA" id="ARBA00022857"/>
    </source>
</evidence>
<dbReference type="GO" id="GO:0051287">
    <property type="term" value="F:NAD binding"/>
    <property type="evidence" value="ECO:0007669"/>
    <property type="project" value="UniProtKB-UniRule"/>
</dbReference>
<keyword evidence="4 13" id="KW-0444">Lipid biosynthesis</keyword>
<dbReference type="NCBIfam" id="TIGR01830">
    <property type="entry name" value="3oxo_ACP_reduc"/>
    <property type="match status" value="1"/>
</dbReference>
<dbReference type="PRINTS" id="PR00080">
    <property type="entry name" value="SDRFAMILY"/>
</dbReference>
<keyword evidence="6 12" id="KW-0521">NADP</keyword>
<keyword evidence="5 13" id="KW-0276">Fatty acid metabolism</keyword>
<dbReference type="PANTHER" id="PTHR42879:SF2">
    <property type="entry name" value="3-OXOACYL-[ACYL-CARRIER-PROTEIN] REDUCTASE FABG"/>
    <property type="match status" value="1"/>
</dbReference>
<dbReference type="eggNOG" id="COG1028">
    <property type="taxonomic scope" value="Bacteria"/>
</dbReference>
<dbReference type="NCBIfam" id="NF005559">
    <property type="entry name" value="PRK07231.1"/>
    <property type="match status" value="1"/>
</dbReference>
<dbReference type="CDD" id="cd05333">
    <property type="entry name" value="BKR_SDR_c"/>
    <property type="match status" value="1"/>
</dbReference>
<dbReference type="EMBL" id="AFHQ01000033">
    <property type="protein sequence ID" value="EGK59729.1"/>
    <property type="molecule type" value="Genomic_DNA"/>
</dbReference>
<evidence type="ECO:0000256" key="10">
    <source>
        <dbReference type="ARBA" id="ARBA00048508"/>
    </source>
</evidence>
<keyword evidence="9 13" id="KW-0275">Fatty acid biosynthesis</keyword>
<comment type="caution">
    <text evidence="15">The sequence shown here is derived from an EMBL/GenBank/DDBJ whole genome shotgun (WGS) entry which is preliminary data.</text>
</comment>
<dbReference type="Pfam" id="PF13561">
    <property type="entry name" value="adh_short_C2"/>
    <property type="match status" value="1"/>
</dbReference>
<dbReference type="InterPro" id="IPR050259">
    <property type="entry name" value="SDR"/>
</dbReference>
<dbReference type="Proteomes" id="UP000004067">
    <property type="component" value="Unassembled WGS sequence"/>
</dbReference>
<name>F5RM38_9FIRM</name>
<comment type="catalytic activity">
    <reaction evidence="10 13">
        <text>a (3R)-hydroxyacyl-[ACP] + NADP(+) = a 3-oxoacyl-[ACP] + NADPH + H(+)</text>
        <dbReference type="Rhea" id="RHEA:17397"/>
        <dbReference type="Rhea" id="RHEA-COMP:9916"/>
        <dbReference type="Rhea" id="RHEA-COMP:9945"/>
        <dbReference type="ChEBI" id="CHEBI:15378"/>
        <dbReference type="ChEBI" id="CHEBI:57783"/>
        <dbReference type="ChEBI" id="CHEBI:58349"/>
        <dbReference type="ChEBI" id="CHEBI:78776"/>
        <dbReference type="ChEBI" id="CHEBI:78827"/>
        <dbReference type="EC" id="1.1.1.100"/>
    </reaction>
</comment>
<dbReference type="STRING" id="888060.HMPREF9081_1324"/>
<dbReference type="NCBIfam" id="NF009466">
    <property type="entry name" value="PRK12826.1-2"/>
    <property type="match status" value="1"/>
</dbReference>
<evidence type="ECO:0000256" key="8">
    <source>
        <dbReference type="ARBA" id="ARBA00023098"/>
    </source>
</evidence>
<comment type="similarity">
    <text evidence="3 13">Belongs to the short-chain dehydrogenases/reductases (SDR) family.</text>
</comment>
<dbReference type="EC" id="1.1.1.100" evidence="13"/>
<evidence type="ECO:0000259" key="14">
    <source>
        <dbReference type="SMART" id="SM00822"/>
    </source>
</evidence>
<dbReference type="InterPro" id="IPR057326">
    <property type="entry name" value="KR_dom"/>
</dbReference>
<evidence type="ECO:0000256" key="2">
    <source>
        <dbReference type="ARBA" id="ARBA00005194"/>
    </source>
</evidence>
<keyword evidence="7 13" id="KW-0560">Oxidoreductase</keyword>
<dbReference type="NCBIfam" id="NF004199">
    <property type="entry name" value="PRK05653.1-4"/>
    <property type="match status" value="1"/>
</dbReference>
<keyword evidence="8 13" id="KW-0443">Lipid metabolism</keyword>
<feature type="binding site" evidence="12">
    <location>
        <position position="198"/>
    </location>
    <ligand>
        <name>NADP(+)</name>
        <dbReference type="ChEBI" id="CHEBI:58349"/>
    </ligand>
</feature>
<dbReference type="UniPathway" id="UPA00094"/>
<sequence length="257" mass="26748">MNSVQLRRKSMLLEGKVALVTGGSRGIGRAIAIRLAQEGAKVAVNYAGNQAAAEEVKAIIEEQGGTAMLIQADVSDSAAAAEMVTRVHGELGGLDILVNNAGITRDTLLIRMKDEDFDAVIGTNLKGIYACTKTAAKFMTKQRSGRIVNLSSVVGEIGNVGQTNYAAAKAGVIGFSKAAAKEFAPRGITVNVVAPGFIDTDMTAVLKDSIREKLVEGIPLGTLGKPEHVADAVLFLVSDAASYITGQTLNVDGGMVM</sequence>
<keyword evidence="16" id="KW-1185">Reference proteome</keyword>